<dbReference type="PANTHER" id="PTHR30586">
    <property type="entry name" value="ELECTRON TRANSPORT COMPLEX PROTEIN RNFE"/>
    <property type="match status" value="1"/>
</dbReference>
<accession>A0ABM9NG07</accession>
<feature type="transmembrane region" description="Helical" evidence="9">
    <location>
        <begin position="179"/>
        <end position="199"/>
    </location>
</feature>
<feature type="transmembrane region" description="Helical" evidence="9">
    <location>
        <begin position="66"/>
        <end position="86"/>
    </location>
</feature>
<evidence type="ECO:0000256" key="1">
    <source>
        <dbReference type="ARBA" id="ARBA00004127"/>
    </source>
</evidence>
<keyword evidence="6 9" id="KW-1133">Transmembrane helix</keyword>
<name>A0ABM9NG07_9GAMM</name>
<sequence>MTTPSPGPPVPPGPATLLGLCPLLAVSTTLIQGLGLGVATALTLVLSNLAISLFRPLIAQDVRLPLFALIIAAIVTLLELGLRVWFGDLYRTLGLFIPLMVSNCLFLGWTETHASRHRPDRAVIDGLRAGLGFAAVLTLLGALREAVGAGTLLRDAELLFGPGARHWTLHLQPGLRLAILPPGAFLGLGLLVAGNNLLIARRRRNHPSEPGTPSFIRTSRPDPVP</sequence>
<keyword evidence="5" id="KW-1278">Translocase</keyword>
<dbReference type="NCBIfam" id="NF009070">
    <property type="entry name" value="PRK12405.1"/>
    <property type="match status" value="1"/>
</dbReference>
<organism evidence="10 11">
    <name type="scientific">Candidatus Methylocalor cossyra</name>
    <dbReference type="NCBI Taxonomy" id="3108543"/>
    <lineage>
        <taxon>Bacteria</taxon>
        <taxon>Pseudomonadati</taxon>
        <taxon>Pseudomonadota</taxon>
        <taxon>Gammaproteobacteria</taxon>
        <taxon>Methylococcales</taxon>
        <taxon>Methylococcaceae</taxon>
        <taxon>Candidatus Methylocalor</taxon>
    </lineage>
</organism>
<feature type="transmembrane region" description="Helical" evidence="9">
    <location>
        <begin position="92"/>
        <end position="110"/>
    </location>
</feature>
<comment type="subcellular location">
    <subcellularLocation>
        <location evidence="1">Endomembrane system</location>
        <topology evidence="1">Multi-pass membrane protein</topology>
    </subcellularLocation>
</comment>
<dbReference type="PIRSF" id="PIRSF006102">
    <property type="entry name" value="NQR_DE"/>
    <property type="match status" value="1"/>
</dbReference>
<feature type="transmembrane region" description="Helical" evidence="9">
    <location>
        <begin position="122"/>
        <end position="143"/>
    </location>
</feature>
<feature type="transmembrane region" description="Helical" evidence="9">
    <location>
        <begin position="30"/>
        <end position="54"/>
    </location>
</feature>
<evidence type="ECO:0000256" key="6">
    <source>
        <dbReference type="ARBA" id="ARBA00022989"/>
    </source>
</evidence>
<proteinExistence type="predicted"/>
<evidence type="ECO:0000313" key="11">
    <source>
        <dbReference type="Proteomes" id="UP001497493"/>
    </source>
</evidence>
<dbReference type="EMBL" id="OZ026884">
    <property type="protein sequence ID" value="CAL1239528.1"/>
    <property type="molecule type" value="Genomic_DNA"/>
</dbReference>
<reference evidence="10 11" key="1">
    <citation type="submission" date="2024-04" db="EMBL/GenBank/DDBJ databases">
        <authorList>
            <person name="Cremers G."/>
        </authorList>
    </citation>
    <scope>NUCLEOTIDE SEQUENCE [LARGE SCALE GENOMIC DNA]</scope>
    <source>
        <strain evidence="10">MeCH1-AG</strain>
    </source>
</reference>
<dbReference type="InterPro" id="IPR003667">
    <property type="entry name" value="NqrDE/RnfAE"/>
</dbReference>
<feature type="region of interest" description="Disordered" evidence="8">
    <location>
        <begin position="203"/>
        <end position="225"/>
    </location>
</feature>
<keyword evidence="7 9" id="KW-0472">Membrane</keyword>
<evidence type="ECO:0000256" key="2">
    <source>
        <dbReference type="ARBA" id="ARBA00022448"/>
    </source>
</evidence>
<keyword evidence="3" id="KW-1003">Cell membrane</keyword>
<keyword evidence="4 9" id="KW-0812">Transmembrane</keyword>
<evidence type="ECO:0000256" key="3">
    <source>
        <dbReference type="ARBA" id="ARBA00022519"/>
    </source>
</evidence>
<dbReference type="Pfam" id="PF02508">
    <property type="entry name" value="Rnf-Nqr"/>
    <property type="match status" value="1"/>
</dbReference>
<dbReference type="Proteomes" id="UP001497493">
    <property type="component" value="Chromosome"/>
</dbReference>
<keyword evidence="2" id="KW-0813">Transport</keyword>
<gene>
    <name evidence="10" type="primary">rsxE</name>
    <name evidence="10" type="ORF">MECH1_V1_0752</name>
</gene>
<evidence type="ECO:0000256" key="9">
    <source>
        <dbReference type="SAM" id="Phobius"/>
    </source>
</evidence>
<keyword evidence="11" id="KW-1185">Reference proteome</keyword>
<dbReference type="RefSeq" id="WP_348759073.1">
    <property type="nucleotide sequence ID" value="NZ_OZ026884.1"/>
</dbReference>
<evidence type="ECO:0000256" key="4">
    <source>
        <dbReference type="ARBA" id="ARBA00022692"/>
    </source>
</evidence>
<dbReference type="PANTHER" id="PTHR30586:SF0">
    <property type="entry name" value="ION-TRANSLOCATING OXIDOREDUCTASE COMPLEX SUBUNIT E"/>
    <property type="match status" value="1"/>
</dbReference>
<evidence type="ECO:0000313" key="10">
    <source>
        <dbReference type="EMBL" id="CAL1239528.1"/>
    </source>
</evidence>
<evidence type="ECO:0000256" key="5">
    <source>
        <dbReference type="ARBA" id="ARBA00022967"/>
    </source>
</evidence>
<protein>
    <submittedName>
        <fullName evidence="10">SoxR [2Fe-2S] reducing system protein RsxE</fullName>
    </submittedName>
</protein>
<evidence type="ECO:0000256" key="8">
    <source>
        <dbReference type="SAM" id="MobiDB-lite"/>
    </source>
</evidence>
<evidence type="ECO:0000256" key="7">
    <source>
        <dbReference type="ARBA" id="ARBA00023136"/>
    </source>
</evidence>
<keyword evidence="3" id="KW-0997">Cell inner membrane</keyword>